<reference evidence="2 3" key="1">
    <citation type="submission" date="2021-06" db="EMBL/GenBank/DDBJ databases">
        <title>Staphylococcus lentus K169 genome sequencing.</title>
        <authorList>
            <person name="Sundareshan S."/>
            <person name="Akhila D.S."/>
            <person name="Prachi D."/>
            <person name="Sivakumar R."/>
            <person name="Rajendhran J."/>
            <person name="Isloor S."/>
            <person name="Hegde N.R."/>
        </authorList>
    </citation>
    <scope>NUCLEOTIDE SEQUENCE [LARGE SCALE GENOMIC DNA]</scope>
    <source>
        <strain evidence="2 3">K169</strain>
    </source>
</reference>
<keyword evidence="1" id="KW-0472">Membrane</keyword>
<evidence type="ECO:0000313" key="3">
    <source>
        <dbReference type="Proteomes" id="UP000770161"/>
    </source>
</evidence>
<keyword evidence="1" id="KW-0812">Transmembrane</keyword>
<evidence type="ECO:0000256" key="1">
    <source>
        <dbReference type="SAM" id="Phobius"/>
    </source>
</evidence>
<dbReference type="RefSeq" id="WP_070044845.1">
    <property type="nucleotide sequence ID" value="NZ_CP075503.1"/>
</dbReference>
<protein>
    <submittedName>
        <fullName evidence="2">Uncharacterized protein</fullName>
    </submittedName>
</protein>
<proteinExistence type="predicted"/>
<feature type="transmembrane region" description="Helical" evidence="1">
    <location>
        <begin position="39"/>
        <end position="58"/>
    </location>
</feature>
<keyword evidence="1" id="KW-1133">Transmembrane helix</keyword>
<keyword evidence="3" id="KW-1185">Reference proteome</keyword>
<feature type="transmembrane region" description="Helical" evidence="1">
    <location>
        <begin position="12"/>
        <end position="33"/>
    </location>
</feature>
<organism evidence="2 3">
    <name type="scientific">Mammaliicoccus lentus</name>
    <name type="common">Staphylococcus lentus</name>
    <dbReference type="NCBI Taxonomy" id="42858"/>
    <lineage>
        <taxon>Bacteria</taxon>
        <taxon>Bacillati</taxon>
        <taxon>Bacillota</taxon>
        <taxon>Bacilli</taxon>
        <taxon>Bacillales</taxon>
        <taxon>Staphylococcaceae</taxon>
        <taxon>Mammaliicoccus</taxon>
    </lineage>
</organism>
<dbReference type="Proteomes" id="UP000770161">
    <property type="component" value="Unassembled WGS sequence"/>
</dbReference>
<name>A0ABS6GW75_MAMLE</name>
<evidence type="ECO:0000313" key="2">
    <source>
        <dbReference type="EMBL" id="MBU6113684.1"/>
    </source>
</evidence>
<sequence length="120" mass="14170">MNSVIENIKFKPLRFTFTFVLPAILIIVCLAIFKTSTFTLWMGAFWIILFFLNFNLFISSEVLNDKLNNIIKEKGITKEQLFDITGLTKYEVTERNGYYDFYFSGSKKKKYLKMLKNYNA</sequence>
<comment type="caution">
    <text evidence="2">The sequence shown here is derived from an EMBL/GenBank/DDBJ whole genome shotgun (WGS) entry which is preliminary data.</text>
</comment>
<gene>
    <name evidence="2" type="ORF">KQ656_06920</name>
</gene>
<dbReference type="EMBL" id="JAHLZN010000009">
    <property type="protein sequence ID" value="MBU6113684.1"/>
    <property type="molecule type" value="Genomic_DNA"/>
</dbReference>
<accession>A0ABS6GW75</accession>